<comment type="caution">
    <text evidence="4">The sequence shown here is derived from an EMBL/GenBank/DDBJ whole genome shotgun (WGS) entry which is preliminary data.</text>
</comment>
<dbReference type="SUPFAM" id="SSF52096">
    <property type="entry name" value="ClpP/crotonase"/>
    <property type="match status" value="1"/>
</dbReference>
<dbReference type="InterPro" id="IPR029045">
    <property type="entry name" value="ClpP/crotonase-like_dom_sf"/>
</dbReference>
<evidence type="ECO:0000256" key="3">
    <source>
        <dbReference type="ARBA" id="ARBA00023235"/>
    </source>
</evidence>
<keyword evidence="5" id="KW-1185">Reference proteome</keyword>
<evidence type="ECO:0000256" key="1">
    <source>
        <dbReference type="ARBA" id="ARBA00004275"/>
    </source>
</evidence>
<dbReference type="Pfam" id="PF00378">
    <property type="entry name" value="ECH_1"/>
    <property type="match status" value="1"/>
</dbReference>
<keyword evidence="3" id="KW-0413">Isomerase</keyword>
<dbReference type="RefSeq" id="WP_205049434.1">
    <property type="nucleotide sequence ID" value="NZ_JACJKX010000001.1"/>
</dbReference>
<organism evidence="4 5">
    <name type="scientific">Parasutterella secunda</name>
    <dbReference type="NCBI Taxonomy" id="626947"/>
    <lineage>
        <taxon>Bacteria</taxon>
        <taxon>Pseudomonadati</taxon>
        <taxon>Pseudomonadota</taxon>
        <taxon>Betaproteobacteria</taxon>
        <taxon>Burkholderiales</taxon>
        <taxon>Sutterellaceae</taxon>
        <taxon>Parasutterella</taxon>
    </lineage>
</organism>
<evidence type="ECO:0000256" key="2">
    <source>
        <dbReference type="ARBA" id="ARBA00023140"/>
    </source>
</evidence>
<proteinExistence type="predicted"/>
<dbReference type="InterPro" id="IPR051053">
    <property type="entry name" value="ECH/Chromodomain_protein"/>
</dbReference>
<dbReference type="Proteomes" id="UP000777002">
    <property type="component" value="Unassembled WGS sequence"/>
</dbReference>
<reference evidence="4 5" key="1">
    <citation type="journal article" date="2021" name="Sci. Rep.">
        <title>The distribution of antibiotic resistance genes in chicken gut microbiota commensals.</title>
        <authorList>
            <person name="Juricova H."/>
            <person name="Matiasovicova J."/>
            <person name="Kubasova T."/>
            <person name="Cejkova D."/>
            <person name="Rychlik I."/>
        </authorList>
    </citation>
    <scope>NUCLEOTIDE SEQUENCE [LARGE SCALE GENOMIC DNA]</scope>
    <source>
        <strain evidence="4 5">An562</strain>
    </source>
</reference>
<dbReference type="EMBL" id="JACJKX010000001">
    <property type="protein sequence ID" value="MBM6927847.1"/>
    <property type="molecule type" value="Genomic_DNA"/>
</dbReference>
<comment type="subcellular location">
    <subcellularLocation>
        <location evidence="1">Peroxisome</location>
    </subcellularLocation>
</comment>
<dbReference type="Gene3D" id="3.90.226.10">
    <property type="entry name" value="2-enoyl-CoA Hydratase, Chain A, domain 1"/>
    <property type="match status" value="1"/>
</dbReference>
<dbReference type="CDD" id="cd06558">
    <property type="entry name" value="crotonase-like"/>
    <property type="match status" value="1"/>
</dbReference>
<keyword evidence="2" id="KW-0576">Peroxisome</keyword>
<gene>
    <name evidence="4" type="ORF">H5985_00935</name>
</gene>
<evidence type="ECO:0000313" key="4">
    <source>
        <dbReference type="EMBL" id="MBM6927847.1"/>
    </source>
</evidence>
<evidence type="ECO:0000313" key="5">
    <source>
        <dbReference type="Proteomes" id="UP000777002"/>
    </source>
</evidence>
<sequence>MSDLTVQVQNGVCHIAITRPAKRNTLNAATCLTCVEVLAQAQKDEDVRCVVISGEGGVFCAGADLEETLHRTADTQKAYDALIESLIAFDKPVLSAVQGPAVGLGVAILCYSDMVYCGEKSLFSVPFTALGLSPEFGLSHCLCEKAGIKKTMEKLLLSEPISAQEALQMGIVTTVFKDEDVLKETLARAARLTKLPPGSLRATKALLRMQQGQAIRQAMELEHKILSERLDSDEAKQACLAFEEGRKPDFSAKSHQE</sequence>
<name>A0ABS2GSX3_9BURK</name>
<dbReference type="PANTHER" id="PTHR43684">
    <property type="match status" value="1"/>
</dbReference>
<accession>A0ABS2GSX3</accession>
<protein>
    <submittedName>
        <fullName evidence="4">Enoyl-CoA hydratase/isomerase family protein</fullName>
    </submittedName>
</protein>
<dbReference type="InterPro" id="IPR001753">
    <property type="entry name" value="Enoyl-CoA_hydra/iso"/>
</dbReference>
<dbReference type="PANTHER" id="PTHR43684:SF1">
    <property type="entry name" value="ENOYL-COA DELTA ISOMERASE 2"/>
    <property type="match status" value="1"/>
</dbReference>